<dbReference type="Proteomes" id="UP000002899">
    <property type="component" value="Chromosome I"/>
</dbReference>
<gene>
    <name evidence="1" type="ORF">BMR1_01G01715</name>
</gene>
<dbReference type="VEuPathDB" id="PiroplasmaDB:BMR1_01G01715"/>
<evidence type="ECO:0000313" key="1">
    <source>
        <dbReference type="EMBL" id="CCF72800.1"/>
    </source>
</evidence>
<dbReference type="SUPFAM" id="SSF89919">
    <property type="entry name" value="Ribosome-binding factor A, RbfA"/>
    <property type="match status" value="1"/>
</dbReference>
<keyword evidence="2" id="KW-1185">Reference proteome</keyword>
<dbReference type="Gene3D" id="3.30.300.20">
    <property type="match status" value="1"/>
</dbReference>
<organism evidence="1 2">
    <name type="scientific">Babesia microti (strain RI)</name>
    <dbReference type="NCBI Taxonomy" id="1133968"/>
    <lineage>
        <taxon>Eukaryota</taxon>
        <taxon>Sar</taxon>
        <taxon>Alveolata</taxon>
        <taxon>Apicomplexa</taxon>
        <taxon>Aconoidasida</taxon>
        <taxon>Piroplasmida</taxon>
        <taxon>Babesiidae</taxon>
        <taxon>Babesia</taxon>
    </lineage>
</organism>
<dbReference type="Pfam" id="PF02033">
    <property type="entry name" value="RBFA"/>
    <property type="match status" value="1"/>
</dbReference>
<evidence type="ECO:0000313" key="2">
    <source>
        <dbReference type="Proteomes" id="UP000002899"/>
    </source>
</evidence>
<dbReference type="InterPro" id="IPR023799">
    <property type="entry name" value="RbfA_dom_sf"/>
</dbReference>
<reference evidence="1 2" key="3">
    <citation type="journal article" date="2016" name="Sci. Rep.">
        <title>Genome-wide diversity and gene expression profiling of Babesia microti isolates identify polymorphic genes that mediate host-pathogen interactions.</title>
        <authorList>
            <person name="Silva J.C."/>
            <person name="Cornillot E."/>
            <person name="McCracken C."/>
            <person name="Usmani-Brown S."/>
            <person name="Dwivedi A."/>
            <person name="Ifeonu O.O."/>
            <person name="Crabtree J."/>
            <person name="Gotia H.T."/>
            <person name="Virji A.Z."/>
            <person name="Reynes C."/>
            <person name="Colinge J."/>
            <person name="Kumar V."/>
            <person name="Lawres L."/>
            <person name="Pazzi J.E."/>
            <person name="Pablo J.V."/>
            <person name="Hung C."/>
            <person name="Brancato J."/>
            <person name="Kumari P."/>
            <person name="Orvis J."/>
            <person name="Tretina K."/>
            <person name="Chibucos M."/>
            <person name="Ott S."/>
            <person name="Sadzewicz L."/>
            <person name="Sengamalay N."/>
            <person name="Shetty A.C."/>
            <person name="Su Q."/>
            <person name="Tallon L."/>
            <person name="Fraser C.M."/>
            <person name="Frutos R."/>
            <person name="Molina D.M."/>
            <person name="Krause P.J."/>
            <person name="Ben Mamoun C."/>
        </authorList>
    </citation>
    <scope>NUCLEOTIDE SEQUENCE [LARGE SCALE GENOMIC DNA]</scope>
    <source>
        <strain evidence="1 2">RI</strain>
    </source>
</reference>
<dbReference type="OrthoDB" id="418445at2759"/>
<dbReference type="RefSeq" id="XP_012647409.1">
    <property type="nucleotide sequence ID" value="XM_012791955.1"/>
</dbReference>
<name>I7IPA4_BABMR</name>
<proteinExistence type="predicted"/>
<accession>I7IPA4</accession>
<protein>
    <submittedName>
        <fullName evidence="1">Uncharacterized protein</fullName>
    </submittedName>
</protein>
<dbReference type="AlphaFoldDB" id="I7IPA4"/>
<dbReference type="InterPro" id="IPR000238">
    <property type="entry name" value="RbfA"/>
</dbReference>
<dbReference type="KEGG" id="bmic:BMR1_01G01715"/>
<reference evidence="1 2" key="2">
    <citation type="journal article" date="2013" name="PLoS ONE">
        <title>Whole genome mapping and re-organization of the nuclear and mitochondrial genomes of Babesia microti isolates.</title>
        <authorList>
            <person name="Cornillot E."/>
            <person name="Dassouli A."/>
            <person name="Garg A."/>
            <person name="Pachikara N."/>
            <person name="Randazzo S."/>
            <person name="Depoix D."/>
            <person name="Carcy B."/>
            <person name="Delbecq S."/>
            <person name="Frutos R."/>
            <person name="Silva J.C."/>
            <person name="Sutton R."/>
            <person name="Krause P.J."/>
            <person name="Mamoun C.B."/>
        </authorList>
    </citation>
    <scope>NUCLEOTIDE SEQUENCE [LARGE SCALE GENOMIC DNA]</scope>
    <source>
        <strain evidence="1 2">RI</strain>
    </source>
</reference>
<sequence length="405" mass="46660">MECASLRIKLFHLYSKCIYTHRRLIETCRNPINDCYRSLQSDDELTKSLIDISISNGSSKKQSKLNSCAYSDRKSVSNAEFIEYNTKDLWLDYESFKKNPRYQDLTHEEYTQISELRERQRYNEFKRQHNIKNLATNPIYQGKLLLREIKKSRNGTDLCVNEENQDDCFNQKNSDKTMLYEIVSRIRAKVRAEKLTNSKIAKATIPSVDGVVLDQIKAHVEMRRVRISSMLGTHIEHIITNSSPTIVRDILKGASISIHHVKMTSSKSTCKVFYTILSEHDSSEIQKSLDNNAWKIRFFIAKKLQLGYTPPIKFINQSPSLLKNIPNLYRNVVPPYVSSIEKPLRTQSLINPTSSVTNTSTSDDSDIVDNKEDELIKADVNKILDSNEKIKSHIKAWKRTISGFG</sequence>
<reference evidence="1 2" key="1">
    <citation type="journal article" date="2012" name="Nucleic Acids Res.">
        <title>Sequencing of the smallest Apicomplexan genome from the human pathogen Babesia microti.</title>
        <authorList>
            <person name="Cornillot E."/>
            <person name="Hadj-Kaddour K."/>
            <person name="Dassouli A."/>
            <person name="Noel B."/>
            <person name="Ranwez V."/>
            <person name="Vacherie B."/>
            <person name="Augagneur Y."/>
            <person name="Bres V."/>
            <person name="Duclos A."/>
            <person name="Randazzo S."/>
            <person name="Carcy B."/>
            <person name="Debierre-Grockiego F."/>
            <person name="Delbecq S."/>
            <person name="Moubri-Menage K."/>
            <person name="Shams-Eldin H."/>
            <person name="Usmani-Brown S."/>
            <person name="Bringaud F."/>
            <person name="Wincker P."/>
            <person name="Vivares C.P."/>
            <person name="Schwarz R.T."/>
            <person name="Schetters T.P."/>
            <person name="Krause P.J."/>
            <person name="Gorenflot A."/>
            <person name="Berry V."/>
            <person name="Barbe V."/>
            <person name="Ben Mamoun C."/>
        </authorList>
    </citation>
    <scope>NUCLEOTIDE SEQUENCE [LARGE SCALE GENOMIC DNA]</scope>
    <source>
        <strain evidence="1 2">RI</strain>
    </source>
</reference>
<dbReference type="GeneID" id="24423414"/>
<dbReference type="EMBL" id="FO082871">
    <property type="protein sequence ID" value="CCF72800.1"/>
    <property type="molecule type" value="Genomic_DNA"/>
</dbReference>
<dbReference type="GO" id="GO:0006364">
    <property type="term" value="P:rRNA processing"/>
    <property type="evidence" value="ECO:0007669"/>
    <property type="project" value="InterPro"/>
</dbReference>
<dbReference type="InterPro" id="IPR015946">
    <property type="entry name" value="KH_dom-like_a/b"/>
</dbReference>